<evidence type="ECO:0000256" key="22">
    <source>
        <dbReference type="HAMAP-Rule" id="MF_00047"/>
    </source>
</evidence>
<feature type="binding site" evidence="24">
    <location>
        <begin position="312"/>
        <end position="313"/>
    </location>
    <ligand>
        <name>ATP</name>
        <dbReference type="ChEBI" id="CHEBI:30616"/>
    </ligand>
</feature>
<feature type="domain" description="ATP-grasp" evidence="27">
    <location>
        <begin position="143"/>
        <end position="346"/>
    </location>
</feature>
<dbReference type="InterPro" id="IPR011095">
    <property type="entry name" value="Dala_Dala_lig_C"/>
</dbReference>
<dbReference type="GO" id="GO:0046872">
    <property type="term" value="F:metal ion binding"/>
    <property type="evidence" value="ECO:0007669"/>
    <property type="project" value="UniProtKB-KW"/>
</dbReference>
<evidence type="ECO:0000256" key="5">
    <source>
        <dbReference type="ARBA" id="ARBA00010871"/>
    </source>
</evidence>
<dbReference type="Pfam" id="PF01820">
    <property type="entry name" value="Dala_Dala_lig_N"/>
    <property type="match status" value="1"/>
</dbReference>
<comment type="subcellular location">
    <subcellularLocation>
        <location evidence="3 22">Cytoplasm</location>
    </subcellularLocation>
</comment>
<dbReference type="GO" id="GO:0005829">
    <property type="term" value="C:cytosol"/>
    <property type="evidence" value="ECO:0007669"/>
    <property type="project" value="TreeGrafter"/>
</dbReference>
<evidence type="ECO:0000313" key="29">
    <source>
        <dbReference type="Proteomes" id="UP001198242"/>
    </source>
</evidence>
<feature type="binding site" evidence="25">
    <location>
        <position position="299"/>
    </location>
    <ligand>
        <name>Mg(2+)</name>
        <dbReference type="ChEBI" id="CHEBI:18420"/>
        <label>1</label>
    </ligand>
</feature>
<evidence type="ECO:0000256" key="17">
    <source>
        <dbReference type="ARBA" id="ARBA00047614"/>
    </source>
</evidence>
<evidence type="ECO:0000256" key="1">
    <source>
        <dbReference type="ARBA" id="ARBA00001936"/>
    </source>
</evidence>
<dbReference type="AlphaFoldDB" id="A0AAE3DYI1"/>
<evidence type="ECO:0000259" key="27">
    <source>
        <dbReference type="PROSITE" id="PS50975"/>
    </source>
</evidence>
<feature type="binding site" evidence="24">
    <location>
        <begin position="219"/>
        <end position="226"/>
    </location>
    <ligand>
        <name>ATP</name>
        <dbReference type="ChEBI" id="CHEBI:30616"/>
    </ligand>
</feature>
<gene>
    <name evidence="22" type="primary">ddl</name>
    <name evidence="28" type="ORF">LKE05_06020</name>
</gene>
<dbReference type="Gene3D" id="3.30.1490.20">
    <property type="entry name" value="ATP-grasp fold, A domain"/>
    <property type="match status" value="1"/>
</dbReference>
<dbReference type="InterPro" id="IPR016185">
    <property type="entry name" value="PreATP-grasp_dom_sf"/>
</dbReference>
<proteinExistence type="inferred from homology"/>
<evidence type="ECO:0000256" key="20">
    <source>
        <dbReference type="ARBA" id="ARBA00076288"/>
    </source>
</evidence>
<dbReference type="InterPro" id="IPR005905">
    <property type="entry name" value="D_ala_D_ala"/>
</dbReference>
<dbReference type="FunFam" id="3.30.1490.20:FF:000007">
    <property type="entry name" value="D-alanine--D-alanine ligase"/>
    <property type="match status" value="1"/>
</dbReference>
<dbReference type="SUPFAM" id="SSF52440">
    <property type="entry name" value="PreATP-grasp domain"/>
    <property type="match status" value="1"/>
</dbReference>
<feature type="binding site" evidence="24">
    <location>
        <begin position="181"/>
        <end position="183"/>
    </location>
    <ligand>
        <name>ATP</name>
        <dbReference type="ChEBI" id="CHEBI:30616"/>
    </ligand>
</feature>
<dbReference type="Proteomes" id="UP001198242">
    <property type="component" value="Unassembled WGS sequence"/>
</dbReference>
<feature type="binding site" evidence="24">
    <location>
        <position position="139"/>
    </location>
    <ligand>
        <name>ATP</name>
        <dbReference type="ChEBI" id="CHEBI:30616"/>
    </ligand>
</feature>
<dbReference type="EMBL" id="JAJEQM010000006">
    <property type="protein sequence ID" value="MCC2210347.1"/>
    <property type="molecule type" value="Genomic_DNA"/>
</dbReference>
<dbReference type="GO" id="GO:0005524">
    <property type="term" value="F:ATP binding"/>
    <property type="evidence" value="ECO:0007669"/>
    <property type="project" value="UniProtKB-UniRule"/>
</dbReference>
<feature type="active site" evidence="23">
    <location>
        <position position="15"/>
    </location>
</feature>
<dbReference type="Gene3D" id="3.40.50.20">
    <property type="match status" value="1"/>
</dbReference>
<keyword evidence="29" id="KW-1185">Reference proteome</keyword>
<keyword evidence="7 22" id="KW-0963">Cytoplasm</keyword>
<feature type="binding site" evidence="25">
    <location>
        <position position="315"/>
    </location>
    <ligand>
        <name>Mg(2+)</name>
        <dbReference type="ChEBI" id="CHEBI:18420"/>
        <label>2</label>
    </ligand>
</feature>
<dbReference type="EC" id="6.3.2.4" evidence="6 22"/>
<dbReference type="Gene3D" id="3.30.470.20">
    <property type="entry name" value="ATP-grasp fold, B domain"/>
    <property type="match status" value="1"/>
</dbReference>
<dbReference type="NCBIfam" id="NF002378">
    <property type="entry name" value="PRK01372.1"/>
    <property type="match status" value="1"/>
</dbReference>
<evidence type="ECO:0000256" key="9">
    <source>
        <dbReference type="ARBA" id="ARBA00022723"/>
    </source>
</evidence>
<comment type="cofactor">
    <cofactor evidence="25">
        <name>Mg(2+)</name>
        <dbReference type="ChEBI" id="CHEBI:18420"/>
    </cofactor>
    <cofactor evidence="25">
        <name>Mn(2+)</name>
        <dbReference type="ChEBI" id="CHEBI:29035"/>
    </cofactor>
    <text evidence="25">Binds 2 magnesium or manganese ions per subunit.</text>
</comment>
<evidence type="ECO:0000256" key="19">
    <source>
        <dbReference type="ARBA" id="ARBA00068427"/>
    </source>
</evidence>
<accession>A0AAE3DYI1</accession>
<evidence type="ECO:0000256" key="11">
    <source>
        <dbReference type="ARBA" id="ARBA00022840"/>
    </source>
</evidence>
<dbReference type="GO" id="GO:0008360">
    <property type="term" value="P:regulation of cell shape"/>
    <property type="evidence" value="ECO:0007669"/>
    <property type="project" value="UniProtKB-KW"/>
</dbReference>
<evidence type="ECO:0000256" key="3">
    <source>
        <dbReference type="ARBA" id="ARBA00004496"/>
    </source>
</evidence>
<dbReference type="PROSITE" id="PS00844">
    <property type="entry name" value="DALA_DALA_LIGASE_2"/>
    <property type="match status" value="1"/>
</dbReference>
<name>A0AAE3DYI1_9FIRM</name>
<feature type="binding site" evidence="25">
    <location>
        <position position="313"/>
    </location>
    <ligand>
        <name>Mg(2+)</name>
        <dbReference type="ChEBI" id="CHEBI:18420"/>
        <label>2</label>
    </ligand>
</feature>
<reference evidence="28 29" key="1">
    <citation type="submission" date="2021-10" db="EMBL/GenBank/DDBJ databases">
        <title>Anaerobic single-cell dispensing facilitates the cultivation of human gut bacteria.</title>
        <authorList>
            <person name="Afrizal A."/>
        </authorList>
    </citation>
    <scope>NUCLEOTIDE SEQUENCE [LARGE SCALE GENOMIC DNA]</scope>
    <source>
        <strain evidence="28 29">CLA-AA-H232</strain>
    </source>
</reference>
<evidence type="ECO:0000256" key="2">
    <source>
        <dbReference type="ARBA" id="ARBA00003921"/>
    </source>
</evidence>
<comment type="pathway">
    <text evidence="18">Glycan biosynthesis.</text>
</comment>
<dbReference type="GO" id="GO:0009252">
    <property type="term" value="P:peptidoglycan biosynthetic process"/>
    <property type="evidence" value="ECO:0007669"/>
    <property type="project" value="UniProtKB-UniRule"/>
</dbReference>
<evidence type="ECO:0000256" key="15">
    <source>
        <dbReference type="ARBA" id="ARBA00023211"/>
    </source>
</evidence>
<evidence type="ECO:0000256" key="24">
    <source>
        <dbReference type="PIRSR" id="PIRSR039102-2"/>
    </source>
</evidence>
<keyword evidence="10 24" id="KW-0547">Nucleotide-binding</keyword>
<comment type="function">
    <text evidence="2 22">Cell wall formation.</text>
</comment>
<protein>
    <recommendedName>
        <fullName evidence="19 22">D-alanine--D-alanine ligase</fullName>
        <ecNumber evidence="6 22">6.3.2.4</ecNumber>
    </recommendedName>
    <alternativeName>
        <fullName evidence="21 22">D-Ala-D-Ala ligase</fullName>
    </alternativeName>
    <alternativeName>
        <fullName evidence="20 22">D-alanylalanine synthetase</fullName>
    </alternativeName>
</protein>
<evidence type="ECO:0000256" key="21">
    <source>
        <dbReference type="ARBA" id="ARBA00077154"/>
    </source>
</evidence>
<dbReference type="PROSITE" id="PS00843">
    <property type="entry name" value="DALA_DALA_LIGASE_1"/>
    <property type="match status" value="1"/>
</dbReference>
<keyword evidence="11 26" id="KW-0067">ATP-binding</keyword>
<dbReference type="InterPro" id="IPR000291">
    <property type="entry name" value="D-Ala_lig_Van_CS"/>
</dbReference>
<evidence type="ECO:0000256" key="12">
    <source>
        <dbReference type="ARBA" id="ARBA00022842"/>
    </source>
</evidence>
<comment type="similarity">
    <text evidence="5 22">Belongs to the D-alanine--D-alanine ligase family.</text>
</comment>
<evidence type="ECO:0000256" key="6">
    <source>
        <dbReference type="ARBA" id="ARBA00012216"/>
    </source>
</evidence>
<dbReference type="FunFam" id="3.30.470.20:FF:000008">
    <property type="entry name" value="D-alanine--D-alanine ligase"/>
    <property type="match status" value="1"/>
</dbReference>
<dbReference type="GO" id="GO:0008716">
    <property type="term" value="F:D-alanine-D-alanine ligase activity"/>
    <property type="evidence" value="ECO:0007669"/>
    <property type="project" value="UniProtKB-UniRule"/>
</dbReference>
<organism evidence="28 29">
    <name type="scientific">Hominilimicola fabiformis</name>
    <dbReference type="NCBI Taxonomy" id="2885356"/>
    <lineage>
        <taxon>Bacteria</taxon>
        <taxon>Bacillati</taxon>
        <taxon>Bacillota</taxon>
        <taxon>Clostridia</taxon>
        <taxon>Eubacteriales</taxon>
        <taxon>Oscillospiraceae</taxon>
        <taxon>Hominilimicola</taxon>
    </lineage>
</organism>
<evidence type="ECO:0000256" key="25">
    <source>
        <dbReference type="PIRSR" id="PIRSR039102-3"/>
    </source>
</evidence>
<feature type="active site" evidence="23">
    <location>
        <position position="189"/>
    </location>
</feature>
<dbReference type="PROSITE" id="PS50975">
    <property type="entry name" value="ATP_GRASP"/>
    <property type="match status" value="1"/>
</dbReference>
<evidence type="ECO:0000256" key="4">
    <source>
        <dbReference type="ARBA" id="ARBA00004752"/>
    </source>
</evidence>
<keyword evidence="16 22" id="KW-0961">Cell wall biogenesis/degradation</keyword>
<feature type="binding site" evidence="25">
    <location>
        <position position="313"/>
    </location>
    <ligand>
        <name>Mg(2+)</name>
        <dbReference type="ChEBI" id="CHEBI:18420"/>
        <label>1</label>
    </ligand>
</feature>
<dbReference type="InterPro" id="IPR013815">
    <property type="entry name" value="ATP_grasp_subdomain_1"/>
</dbReference>
<keyword evidence="8 22" id="KW-0436">Ligase</keyword>
<dbReference type="HAMAP" id="MF_00047">
    <property type="entry name" value="Dala_Dala_lig"/>
    <property type="match status" value="1"/>
</dbReference>
<dbReference type="InterPro" id="IPR011761">
    <property type="entry name" value="ATP-grasp"/>
</dbReference>
<dbReference type="PIRSF" id="PIRSF039102">
    <property type="entry name" value="Ddl/VanB"/>
    <property type="match status" value="1"/>
</dbReference>
<dbReference type="InterPro" id="IPR011127">
    <property type="entry name" value="Dala_Dala_lig_N"/>
</dbReference>
<comment type="caution">
    <text evidence="28">The sequence shown here is derived from an EMBL/GenBank/DDBJ whole genome shotgun (WGS) entry which is preliminary data.</text>
</comment>
<evidence type="ECO:0000256" key="18">
    <source>
        <dbReference type="ARBA" id="ARBA00060592"/>
    </source>
</evidence>
<evidence type="ECO:0000256" key="23">
    <source>
        <dbReference type="PIRSR" id="PIRSR039102-1"/>
    </source>
</evidence>
<evidence type="ECO:0000256" key="14">
    <source>
        <dbReference type="ARBA" id="ARBA00022984"/>
    </source>
</evidence>
<dbReference type="PANTHER" id="PTHR23132:SF25">
    <property type="entry name" value="D-ALANINE--D-ALANINE LIGASE A"/>
    <property type="match status" value="1"/>
</dbReference>
<keyword evidence="14 22" id="KW-0573">Peptidoglycan synthesis</keyword>
<comment type="catalytic activity">
    <reaction evidence="17 22">
        <text>2 D-alanine + ATP = D-alanyl-D-alanine + ADP + phosphate + H(+)</text>
        <dbReference type="Rhea" id="RHEA:11224"/>
        <dbReference type="ChEBI" id="CHEBI:15378"/>
        <dbReference type="ChEBI" id="CHEBI:30616"/>
        <dbReference type="ChEBI" id="CHEBI:43474"/>
        <dbReference type="ChEBI" id="CHEBI:57416"/>
        <dbReference type="ChEBI" id="CHEBI:57822"/>
        <dbReference type="ChEBI" id="CHEBI:456216"/>
        <dbReference type="EC" id="6.3.2.4"/>
    </reaction>
</comment>
<dbReference type="GO" id="GO:0071555">
    <property type="term" value="P:cell wall organization"/>
    <property type="evidence" value="ECO:0007669"/>
    <property type="project" value="UniProtKB-KW"/>
</dbReference>
<evidence type="ECO:0000256" key="8">
    <source>
        <dbReference type="ARBA" id="ARBA00022598"/>
    </source>
</evidence>
<dbReference type="SUPFAM" id="SSF56059">
    <property type="entry name" value="Glutathione synthetase ATP-binding domain-like"/>
    <property type="match status" value="1"/>
</dbReference>
<dbReference type="NCBIfam" id="TIGR01205">
    <property type="entry name" value="D_ala_D_alaTIGR"/>
    <property type="match status" value="1"/>
</dbReference>
<evidence type="ECO:0000256" key="7">
    <source>
        <dbReference type="ARBA" id="ARBA00022490"/>
    </source>
</evidence>
<dbReference type="PANTHER" id="PTHR23132">
    <property type="entry name" value="D-ALANINE--D-ALANINE LIGASE"/>
    <property type="match status" value="1"/>
</dbReference>
<comment type="pathway">
    <text evidence="4 22">Cell wall biogenesis; peptidoglycan biosynthesis.</text>
</comment>
<comment type="cofactor">
    <cofactor evidence="1">
        <name>Mn(2+)</name>
        <dbReference type="ChEBI" id="CHEBI:29035"/>
    </cofactor>
</comment>
<evidence type="ECO:0000256" key="10">
    <source>
        <dbReference type="ARBA" id="ARBA00022741"/>
    </source>
</evidence>
<evidence type="ECO:0000313" key="28">
    <source>
        <dbReference type="EMBL" id="MCC2210347.1"/>
    </source>
</evidence>
<keyword evidence="9 25" id="KW-0479">Metal-binding</keyword>
<dbReference type="RefSeq" id="WP_308456274.1">
    <property type="nucleotide sequence ID" value="NZ_JAJEQM010000006.1"/>
</dbReference>
<evidence type="ECO:0000256" key="26">
    <source>
        <dbReference type="PROSITE-ProRule" id="PRU00409"/>
    </source>
</evidence>
<keyword evidence="15 25" id="KW-0464">Manganese</keyword>
<keyword evidence="13 22" id="KW-0133">Cell shape</keyword>
<keyword evidence="12 25" id="KW-0460">Magnesium</keyword>
<evidence type="ECO:0000256" key="16">
    <source>
        <dbReference type="ARBA" id="ARBA00023316"/>
    </source>
</evidence>
<dbReference type="Pfam" id="PF07478">
    <property type="entry name" value="Dala_Dala_lig_C"/>
    <property type="match status" value="1"/>
</dbReference>
<sequence>MMLELCVIFGGQSPEHEISRKSVTSVLNNLNKDKYNISTIGITKNGAWYLYTGDYAKIESGEWEQDTENKKKAILSPDAEDKAILVFDGDKVTKIHPDVIFPVLHGEFGEDGTIQGLFELSGIPYVGMGVMASANGMDKTSSKIVFASADIPQADWVVVNKTDNFEDKMDEIENKLGYPCFVKPARTGSSVGVGKAHDRKELKAALENAAQFDRKILVEENIDGHEVECAVLGNEDVKAATVGEIMPTVEFYDFDAKYNDNSTELQIPADLPKETIEQIREYAVRAFKALDGSGLSRVDFFVKHSDGSVVLNEINTLPGFTNISMYPKLWGAVGIEYSELLDKLIELAEKRVK</sequence>
<feature type="active site" evidence="23">
    <location>
        <position position="324"/>
    </location>
</feature>
<dbReference type="NCBIfam" id="NF002528">
    <property type="entry name" value="PRK01966.1-4"/>
    <property type="match status" value="1"/>
</dbReference>
<evidence type="ECO:0000256" key="13">
    <source>
        <dbReference type="ARBA" id="ARBA00022960"/>
    </source>
</evidence>
<feature type="binding site" evidence="24">
    <location>
        <begin position="189"/>
        <end position="190"/>
    </location>
    <ligand>
        <name>ATP</name>
        <dbReference type="ChEBI" id="CHEBI:30616"/>
    </ligand>
</feature>